<dbReference type="CDD" id="cd03224">
    <property type="entry name" value="ABC_TM1139_LivF_branched"/>
    <property type="match status" value="1"/>
</dbReference>
<reference evidence="9" key="1">
    <citation type="journal article" date="2020" name="mSystems">
        <title>Genome- and Community-Level Interaction Insights into Carbon Utilization and Element Cycling Functions of Hydrothermarchaeota in Hydrothermal Sediment.</title>
        <authorList>
            <person name="Zhou Z."/>
            <person name="Liu Y."/>
            <person name="Xu W."/>
            <person name="Pan J."/>
            <person name="Luo Z.H."/>
            <person name="Li M."/>
        </authorList>
    </citation>
    <scope>NUCLEOTIDE SEQUENCE [LARGE SCALE GENOMIC DNA]</scope>
    <source>
        <strain evidence="9">SpSt-1</strain>
        <strain evidence="7">SpSt-1121</strain>
    </source>
</reference>
<evidence type="ECO:0000256" key="4">
    <source>
        <dbReference type="ARBA" id="ARBA00022840"/>
    </source>
</evidence>
<dbReference type="GO" id="GO:0005524">
    <property type="term" value="F:ATP binding"/>
    <property type="evidence" value="ECO:0007669"/>
    <property type="project" value="UniProtKB-KW"/>
</dbReference>
<accession>A0A7C5YZL3</accession>
<keyword evidence="2" id="KW-0813">Transport</keyword>
<evidence type="ECO:0000313" key="7">
    <source>
        <dbReference type="EMBL" id="HHP81635.1"/>
    </source>
</evidence>
<dbReference type="InterPro" id="IPR027417">
    <property type="entry name" value="P-loop_NTPase"/>
</dbReference>
<keyword evidence="4 9" id="KW-0067">ATP-binding</keyword>
<proteinExistence type="inferred from homology"/>
<sequence>MDVEEGKLVAIIGPNGAGKTTLLNSIFGIAEIFNGRILLDGNNIVGLKPHEIARKGVGYVTQTGNIFSELTVEENLRLAVHDLSKGEYIRRRNEVLELFPRLKEFLGRRAGTLSGGERRMLAIAIAMMRSPKVLLLDEVTTDLAPIIVKKVLEKVIELKEKLGLTIVLVEQYAHRALEIADKVYLIVSGEIKFGGEPKELLKHEDLIRLYLGTV</sequence>
<evidence type="ECO:0000256" key="2">
    <source>
        <dbReference type="ARBA" id="ARBA00022448"/>
    </source>
</evidence>
<dbReference type="InterPro" id="IPR003593">
    <property type="entry name" value="AAA+_ATPase"/>
</dbReference>
<dbReference type="InterPro" id="IPR017871">
    <property type="entry name" value="ABC_transporter-like_CS"/>
</dbReference>
<dbReference type="GO" id="GO:0015807">
    <property type="term" value="P:L-amino acid transport"/>
    <property type="evidence" value="ECO:0007669"/>
    <property type="project" value="TreeGrafter"/>
</dbReference>
<evidence type="ECO:0000256" key="3">
    <source>
        <dbReference type="ARBA" id="ARBA00022741"/>
    </source>
</evidence>
<dbReference type="PANTHER" id="PTHR43820:SF7">
    <property type="entry name" value="BRANCHED-CHAIN AMINO ACID TRANSPORT ATP-BINDING PROTEIN LIVF-RELATED"/>
    <property type="match status" value="1"/>
</dbReference>
<evidence type="ECO:0000313" key="8">
    <source>
        <dbReference type="EMBL" id="HHR95909.1"/>
    </source>
</evidence>
<dbReference type="GO" id="GO:0015658">
    <property type="term" value="F:branched-chain amino acid transmembrane transporter activity"/>
    <property type="evidence" value="ECO:0007669"/>
    <property type="project" value="TreeGrafter"/>
</dbReference>
<gene>
    <name evidence="8" type="ORF">ENL47_03600</name>
    <name evidence="9" type="ORF">ENL47_11015</name>
    <name evidence="7" type="ORF">ENM84_03120</name>
</gene>
<comment type="caution">
    <text evidence="9">The sequence shown here is derived from an EMBL/GenBank/DDBJ whole genome shotgun (WGS) entry which is preliminary data.</text>
</comment>
<dbReference type="PROSITE" id="PS00211">
    <property type="entry name" value="ABC_TRANSPORTER_1"/>
    <property type="match status" value="1"/>
</dbReference>
<dbReference type="SUPFAM" id="SSF52540">
    <property type="entry name" value="P-loop containing nucleoside triphosphate hydrolases"/>
    <property type="match status" value="1"/>
</dbReference>
<dbReference type="PROSITE" id="PS50893">
    <property type="entry name" value="ABC_TRANSPORTER_2"/>
    <property type="match status" value="1"/>
</dbReference>
<dbReference type="Gene3D" id="3.40.50.300">
    <property type="entry name" value="P-loop containing nucleotide triphosphate hydrolases"/>
    <property type="match status" value="1"/>
</dbReference>
<evidence type="ECO:0000259" key="6">
    <source>
        <dbReference type="PROSITE" id="PS50893"/>
    </source>
</evidence>
<dbReference type="GO" id="GO:0016887">
    <property type="term" value="F:ATP hydrolysis activity"/>
    <property type="evidence" value="ECO:0007669"/>
    <property type="project" value="InterPro"/>
</dbReference>
<evidence type="ECO:0000256" key="1">
    <source>
        <dbReference type="ARBA" id="ARBA00005417"/>
    </source>
</evidence>
<feature type="domain" description="ABC transporter" evidence="6">
    <location>
        <begin position="1"/>
        <end position="213"/>
    </location>
</feature>
<comment type="similarity">
    <text evidence="1">Belongs to the ABC transporter superfamily.</text>
</comment>
<dbReference type="InterPro" id="IPR052156">
    <property type="entry name" value="BCAA_Transport_ATP-bd_LivF"/>
</dbReference>
<dbReference type="Pfam" id="PF00005">
    <property type="entry name" value="ABC_tran"/>
    <property type="match status" value="1"/>
</dbReference>
<evidence type="ECO:0000256" key="5">
    <source>
        <dbReference type="ARBA" id="ARBA00022970"/>
    </source>
</evidence>
<dbReference type="EMBL" id="DRUB01000221">
    <property type="protein sequence ID" value="HHR97293.1"/>
    <property type="molecule type" value="Genomic_DNA"/>
</dbReference>
<keyword evidence="3" id="KW-0547">Nucleotide-binding</keyword>
<dbReference type="EMBL" id="DRUB01000064">
    <property type="protein sequence ID" value="HHR95909.1"/>
    <property type="molecule type" value="Genomic_DNA"/>
</dbReference>
<name>A0A7C5YZL3_9CREN</name>
<organism evidence="9">
    <name type="scientific">Ignisphaera aggregans</name>
    <dbReference type="NCBI Taxonomy" id="334771"/>
    <lineage>
        <taxon>Archaea</taxon>
        <taxon>Thermoproteota</taxon>
        <taxon>Thermoprotei</taxon>
        <taxon>Desulfurococcales</taxon>
        <taxon>Desulfurococcaceae</taxon>
        <taxon>Ignisphaera</taxon>
    </lineage>
</organism>
<dbReference type="PANTHER" id="PTHR43820">
    <property type="entry name" value="HIGH-AFFINITY BRANCHED-CHAIN AMINO ACID TRANSPORT ATP-BINDING PROTEIN LIVF"/>
    <property type="match status" value="1"/>
</dbReference>
<dbReference type="AlphaFoldDB" id="A0A7C5YZL3"/>
<keyword evidence="5" id="KW-0029">Amino-acid transport</keyword>
<protein>
    <submittedName>
        <fullName evidence="9">ABC transporter ATP-binding protein</fullName>
    </submittedName>
</protein>
<dbReference type="SMART" id="SM00382">
    <property type="entry name" value="AAA"/>
    <property type="match status" value="1"/>
</dbReference>
<dbReference type="EMBL" id="DRZI01000132">
    <property type="protein sequence ID" value="HHP81635.1"/>
    <property type="molecule type" value="Genomic_DNA"/>
</dbReference>
<evidence type="ECO:0000313" key="9">
    <source>
        <dbReference type="EMBL" id="HHR97293.1"/>
    </source>
</evidence>
<dbReference type="InterPro" id="IPR003439">
    <property type="entry name" value="ABC_transporter-like_ATP-bd"/>
</dbReference>